<evidence type="ECO:0000313" key="2">
    <source>
        <dbReference type="EMBL" id="PQJ73234.1"/>
    </source>
</evidence>
<comment type="caution">
    <text evidence="2">The sequence shown here is derived from an EMBL/GenBank/DDBJ whole genome shotgun (WGS) entry which is preliminary data.</text>
</comment>
<evidence type="ECO:0008006" key="4">
    <source>
        <dbReference type="Google" id="ProtNLM"/>
    </source>
</evidence>
<evidence type="ECO:0000313" key="3">
    <source>
        <dbReference type="Proteomes" id="UP000247345"/>
    </source>
</evidence>
<feature type="signal peptide" evidence="1">
    <location>
        <begin position="1"/>
        <end position="24"/>
    </location>
</feature>
<sequence length="206" mass="23723">MRFLTLLFPLFLICVIGCNSSTNSAKKDAVVKKVEINSEIVVHKDSLVLNGNEGNWYYKNTLFNGFAVKYHANDTLKEKTGFYNGKKEGVYKVWFKSGVLKMASHYQQNVLVGSYKAWWQNGTLAFDANYKMGKLEGVERQWYSDGTMSKERHLLKGSENGLQRAWLQNGKIYVNYEAKNGRTFGMKRANLCYQLKNEKVEEKKDI</sequence>
<dbReference type="OrthoDB" id="6334863at2"/>
<dbReference type="Pfam" id="PF07661">
    <property type="entry name" value="MORN_2"/>
    <property type="match status" value="2"/>
</dbReference>
<proteinExistence type="predicted"/>
<evidence type="ECO:0000256" key="1">
    <source>
        <dbReference type="SAM" id="SignalP"/>
    </source>
</evidence>
<dbReference type="EMBL" id="MSCK01000001">
    <property type="protein sequence ID" value="PQJ73234.1"/>
    <property type="molecule type" value="Genomic_DNA"/>
</dbReference>
<accession>A0A2P6CE85</accession>
<gene>
    <name evidence="2" type="ORF">BTO14_08150</name>
</gene>
<dbReference type="AlphaFoldDB" id="A0A2P6CE85"/>
<dbReference type="SUPFAM" id="SSF82185">
    <property type="entry name" value="Histone H3 K4-specific methyltransferase SET7/9 N-terminal domain"/>
    <property type="match status" value="1"/>
</dbReference>
<feature type="chain" id="PRO_5015125877" description="Membrane-binding protein" evidence="1">
    <location>
        <begin position="25"/>
        <end position="206"/>
    </location>
</feature>
<name>A0A2P6CE85_9FLAO</name>
<organism evidence="2 3">
    <name type="scientific">Polaribacter butkevichii</name>
    <dbReference type="NCBI Taxonomy" id="218490"/>
    <lineage>
        <taxon>Bacteria</taxon>
        <taxon>Pseudomonadati</taxon>
        <taxon>Bacteroidota</taxon>
        <taxon>Flavobacteriia</taxon>
        <taxon>Flavobacteriales</taxon>
        <taxon>Flavobacteriaceae</taxon>
    </lineage>
</organism>
<protein>
    <recommendedName>
        <fullName evidence="4">Membrane-binding protein</fullName>
    </recommendedName>
</protein>
<keyword evidence="3" id="KW-1185">Reference proteome</keyword>
<dbReference type="Gene3D" id="3.90.930.1">
    <property type="match status" value="1"/>
</dbReference>
<dbReference type="Proteomes" id="UP000247345">
    <property type="component" value="Unassembled WGS sequence"/>
</dbReference>
<dbReference type="RefSeq" id="WP_105048897.1">
    <property type="nucleotide sequence ID" value="NZ_CP150661.1"/>
</dbReference>
<keyword evidence="1" id="KW-0732">Signal</keyword>
<reference evidence="2 3" key="1">
    <citation type="submission" date="2016-12" db="EMBL/GenBank/DDBJ databases">
        <title>Trade-off between light-utilization and light-protection in marine flavobacteria.</title>
        <authorList>
            <person name="Kumagai Y."/>
            <person name="Yoshizawa S."/>
            <person name="Kogure K."/>
            <person name="Iwasaki W."/>
        </authorList>
    </citation>
    <scope>NUCLEOTIDE SEQUENCE [LARGE SCALE GENOMIC DNA]</scope>
    <source>
        <strain evidence="2 3">KCTC 12100</strain>
    </source>
</reference>
<dbReference type="InterPro" id="IPR011652">
    <property type="entry name" value="MORN_2"/>
</dbReference>